<keyword evidence="1" id="KW-0812">Transmembrane</keyword>
<keyword evidence="4" id="KW-1185">Reference proteome</keyword>
<reference evidence="3 4" key="1">
    <citation type="submission" date="2021-10" db="EMBL/GenBank/DDBJ databases">
        <title>Anaerobic single-cell dispensing facilitates the cultivation of human gut bacteria.</title>
        <authorList>
            <person name="Afrizal A."/>
        </authorList>
    </citation>
    <scope>NUCLEOTIDE SEQUENCE [LARGE SCALE GENOMIC DNA]</scope>
    <source>
        <strain evidence="3 4">CLA-AA-H232</strain>
    </source>
</reference>
<proteinExistence type="predicted"/>
<dbReference type="EMBL" id="JAJEQM010000015">
    <property type="protein sequence ID" value="MCC2211222.1"/>
    <property type="molecule type" value="Genomic_DNA"/>
</dbReference>
<name>A0AAE3JA90_9FIRM</name>
<dbReference type="Pfam" id="PF13349">
    <property type="entry name" value="DUF4097"/>
    <property type="match status" value="1"/>
</dbReference>
<dbReference type="RefSeq" id="WP_308456835.1">
    <property type="nucleotide sequence ID" value="NZ_JAJEQM010000015.1"/>
</dbReference>
<evidence type="ECO:0000313" key="4">
    <source>
        <dbReference type="Proteomes" id="UP001198242"/>
    </source>
</evidence>
<sequence length="347" mass="37467">MMNKTEFLAALRRELGFLPKDELDDAIRYYDEYINDAGDDEEKVIAEMGTPHKVAEEFKNEYYDRKNVNDESTKHNNQISWKTVLVCILAVGFGVPVLNMIRNALPGITGIVILVVVIVLLIKFLGNKTNQRIAVSNATVQTCSDIENIYLDLKAGNFEFRTGDSFAVDTMSAGEVKVKSYIANNTWTVEGSKTIGNNGNGVVSIIIPKGFHAKKAVMKLTAGNILVSGLSADNTKVEVGMGKCEIKNMYSQHLNMKCGMGDIVGSCSMNGDVNVDCGMGNVTLTLTNSADNFNMSATAGMGCVDIGGTKIHGAGSKLDNNIGALHNINVKCGMGNVKIGFNERDEA</sequence>
<keyword evidence="1" id="KW-1133">Transmembrane helix</keyword>
<dbReference type="Pfam" id="PF22564">
    <property type="entry name" value="HAAS"/>
    <property type="match status" value="1"/>
</dbReference>
<accession>A0AAE3JA90</accession>
<dbReference type="Proteomes" id="UP001198242">
    <property type="component" value="Unassembled WGS sequence"/>
</dbReference>
<evidence type="ECO:0000313" key="3">
    <source>
        <dbReference type="EMBL" id="MCC2211222.1"/>
    </source>
</evidence>
<gene>
    <name evidence="3" type="ORF">LKE05_10535</name>
</gene>
<evidence type="ECO:0000259" key="2">
    <source>
        <dbReference type="Pfam" id="PF13349"/>
    </source>
</evidence>
<feature type="domain" description="DUF4097" evidence="2">
    <location>
        <begin position="168"/>
        <end position="308"/>
    </location>
</feature>
<dbReference type="InterPro" id="IPR025164">
    <property type="entry name" value="Toastrack_DUF4097"/>
</dbReference>
<keyword evidence="1" id="KW-0472">Membrane</keyword>
<protein>
    <submittedName>
        <fullName evidence="3">DUF1700 domain-containing protein</fullName>
    </submittedName>
</protein>
<feature type="transmembrane region" description="Helical" evidence="1">
    <location>
        <begin position="104"/>
        <end position="122"/>
    </location>
</feature>
<dbReference type="AlphaFoldDB" id="A0AAE3JA90"/>
<feature type="transmembrane region" description="Helical" evidence="1">
    <location>
        <begin position="79"/>
        <end position="98"/>
    </location>
</feature>
<organism evidence="3 4">
    <name type="scientific">Hominilimicola fabiformis</name>
    <dbReference type="NCBI Taxonomy" id="2885356"/>
    <lineage>
        <taxon>Bacteria</taxon>
        <taxon>Bacillati</taxon>
        <taxon>Bacillota</taxon>
        <taxon>Clostridia</taxon>
        <taxon>Eubacteriales</taxon>
        <taxon>Oscillospiraceae</taxon>
        <taxon>Hominilimicola</taxon>
    </lineage>
</organism>
<evidence type="ECO:0000256" key="1">
    <source>
        <dbReference type="SAM" id="Phobius"/>
    </source>
</evidence>
<comment type="caution">
    <text evidence="3">The sequence shown here is derived from an EMBL/GenBank/DDBJ whole genome shotgun (WGS) entry which is preliminary data.</text>
</comment>